<evidence type="ECO:0000313" key="6">
    <source>
        <dbReference type="Ensembl" id="ENSATEP00000048945.2"/>
    </source>
</evidence>
<accession>A0A7N6AHC3</accession>
<reference evidence="6" key="3">
    <citation type="submission" date="2025-09" db="UniProtKB">
        <authorList>
            <consortium name="Ensembl"/>
        </authorList>
    </citation>
    <scope>IDENTIFICATION</scope>
</reference>
<evidence type="ECO:0000259" key="5">
    <source>
        <dbReference type="PROSITE" id="PS51720"/>
    </source>
</evidence>
<dbReference type="Ensembl" id="ENSATET00000050382.2">
    <property type="protein sequence ID" value="ENSATEP00000048945.2"/>
    <property type="gene ID" value="ENSATEG00000029697.2"/>
</dbReference>
<dbReference type="CDD" id="cd01852">
    <property type="entry name" value="AIG1"/>
    <property type="match status" value="1"/>
</dbReference>
<comment type="similarity">
    <text evidence="1">Belongs to the TRAFAC class TrmE-Era-EngA-EngB-Septin-like GTPase superfamily. AIG1/Toc34/Toc159-like paraseptin GTPase family. IAN subfamily.</text>
</comment>
<organism evidence="6 7">
    <name type="scientific">Anabas testudineus</name>
    <name type="common">Climbing perch</name>
    <name type="synonym">Anthias testudineus</name>
    <dbReference type="NCBI Taxonomy" id="64144"/>
    <lineage>
        <taxon>Eukaryota</taxon>
        <taxon>Metazoa</taxon>
        <taxon>Chordata</taxon>
        <taxon>Craniata</taxon>
        <taxon>Vertebrata</taxon>
        <taxon>Euteleostomi</taxon>
        <taxon>Actinopterygii</taxon>
        <taxon>Neopterygii</taxon>
        <taxon>Teleostei</taxon>
        <taxon>Neoteleostei</taxon>
        <taxon>Acanthomorphata</taxon>
        <taxon>Anabantaria</taxon>
        <taxon>Anabantiformes</taxon>
        <taxon>Anabantoidei</taxon>
        <taxon>Anabantidae</taxon>
        <taxon>Anabas</taxon>
    </lineage>
</organism>
<feature type="compositionally biased region" description="Basic and acidic residues" evidence="4">
    <location>
        <begin position="699"/>
        <end position="727"/>
    </location>
</feature>
<dbReference type="GO" id="GO:0005525">
    <property type="term" value="F:GTP binding"/>
    <property type="evidence" value="ECO:0007669"/>
    <property type="project" value="UniProtKB-KW"/>
</dbReference>
<keyword evidence="7" id="KW-1185">Reference proteome</keyword>
<keyword evidence="2" id="KW-0547">Nucleotide-binding</keyword>
<feature type="region of interest" description="Disordered" evidence="4">
    <location>
        <begin position="684"/>
        <end position="727"/>
    </location>
</feature>
<dbReference type="SUPFAM" id="SSF52540">
    <property type="entry name" value="P-loop containing nucleoside triphosphate hydrolases"/>
    <property type="match status" value="2"/>
</dbReference>
<keyword evidence="3" id="KW-0342">GTP-binding</keyword>
<evidence type="ECO:0000256" key="2">
    <source>
        <dbReference type="ARBA" id="ARBA00022741"/>
    </source>
</evidence>
<dbReference type="InterPro" id="IPR045058">
    <property type="entry name" value="GIMA/IAN/Toc"/>
</dbReference>
<dbReference type="PANTHER" id="PTHR10903:SF188">
    <property type="entry name" value="GTPASE IMAP FAMILY MEMBER 2-LIKE-RELATED"/>
    <property type="match status" value="1"/>
</dbReference>
<feature type="domain" description="AIG1-type G" evidence="5">
    <location>
        <begin position="334"/>
        <end position="537"/>
    </location>
</feature>
<reference evidence="6" key="1">
    <citation type="submission" date="2021-04" db="EMBL/GenBank/DDBJ databases">
        <authorList>
            <consortium name="Wellcome Sanger Institute Data Sharing"/>
        </authorList>
    </citation>
    <scope>NUCLEOTIDE SEQUENCE [LARGE SCALE GENOMIC DNA]</scope>
</reference>
<dbReference type="PROSITE" id="PS51720">
    <property type="entry name" value="G_AIG1"/>
    <property type="match status" value="2"/>
</dbReference>
<dbReference type="GeneTree" id="ENSGT00940000164100"/>
<dbReference type="InterPro" id="IPR027417">
    <property type="entry name" value="P-loop_NTPase"/>
</dbReference>
<dbReference type="AlphaFoldDB" id="A0A7N6AHC3"/>
<evidence type="ECO:0000256" key="3">
    <source>
        <dbReference type="ARBA" id="ARBA00023134"/>
    </source>
</evidence>
<dbReference type="PANTHER" id="PTHR10903">
    <property type="entry name" value="GTPASE, IMAP FAMILY MEMBER-RELATED"/>
    <property type="match status" value="1"/>
</dbReference>
<feature type="domain" description="AIG1-type G" evidence="5">
    <location>
        <begin position="107"/>
        <end position="299"/>
    </location>
</feature>
<dbReference type="InterPro" id="IPR006703">
    <property type="entry name" value="G_AIG1"/>
</dbReference>
<evidence type="ECO:0000313" key="7">
    <source>
        <dbReference type="Proteomes" id="UP000265040"/>
    </source>
</evidence>
<proteinExistence type="inferred from homology"/>
<dbReference type="Gene3D" id="3.40.50.300">
    <property type="entry name" value="P-loop containing nucleotide triphosphate hydrolases"/>
    <property type="match status" value="3"/>
</dbReference>
<evidence type="ECO:0000256" key="1">
    <source>
        <dbReference type="ARBA" id="ARBA00008535"/>
    </source>
</evidence>
<dbReference type="Proteomes" id="UP000265040">
    <property type="component" value="Chromosome 24"/>
</dbReference>
<dbReference type="Pfam" id="PF04548">
    <property type="entry name" value="AIG1"/>
    <property type="match status" value="2"/>
</dbReference>
<evidence type="ECO:0000256" key="4">
    <source>
        <dbReference type="SAM" id="MobiDB-lite"/>
    </source>
</evidence>
<reference evidence="6" key="2">
    <citation type="submission" date="2025-08" db="UniProtKB">
        <authorList>
            <consortium name="Ensembl"/>
        </authorList>
    </citation>
    <scope>IDENTIFICATION</scope>
</reference>
<dbReference type="FunFam" id="3.40.50.300:FF:000366">
    <property type="entry name" value="GTPase, IMAP family member 2"/>
    <property type="match status" value="1"/>
</dbReference>
<protein>
    <recommendedName>
        <fullName evidence="5">AIG1-type G domain-containing protein</fullName>
    </recommendedName>
</protein>
<feature type="region of interest" description="Disordered" evidence="4">
    <location>
        <begin position="604"/>
        <end position="639"/>
    </location>
</feature>
<sequence>MNLSCPGPNVLLLLVKTSEFNTEKKEKLKYLLSLFGPDAFKYSMAIITHKENETRFTVNQLLEECGGRCYNMFDNDKKLLMEKIESIIYRNKGTFLTLTEEMSEPTKPVLNVVLCGRRGAGKTSAAKAILGQTELHSVSNSSECVKNQAEVCGRWVSLVELPALYGKPQETVMEESFRSISLCDPEGVHAFILVLPVGPLTDEDKGELETIQNTFSSLVNDFTMILFSVESDPTDPAVVNFVERDKDIQKLCQSCGERYVVFNISGRNMREEMLEAVDQVRLSKNKSSSFTTETFVRAQMDRVVQQEKNITALHTELKKLKDDIVTCDEEEQSPESLRIVLIGKTGCGKSSSGNTILGRKEFKAKSSQNSVTKQCQKAQSEVNGRSVVVVDTPGLFDNSLSHEEVNNEMVKCISLLAPGPHVFLLVLQIGRLTPEEKETLKLIKEGFGKNSEKFTIILFTRGDDLLKEGQSIDEYIQQECDDSFKKLISDCGGRYHVFNNNDENNHAQVSELLNKINTMVKRNGGSFFTNEMLQEAEAAIKKEVDRIMKEKEEEMKREREELERKYEEEKKAIKRRMEEQKVEIEQERKLRDEQLMEMEEKIKREREERKKEQETREEEERKRKRDDKTKQKEWEEKLPVLKKRNRSESELKERREMLQLEREAWEKEQKEWWEKRTQEDEQRQQEEQRLKNLLQQYAQEREESERLKRDEDKARKEREEKKQIELE</sequence>
<name>A0A7N6AHC3_ANATE</name>